<evidence type="ECO:0000256" key="9">
    <source>
        <dbReference type="SAM" id="Phobius"/>
    </source>
</evidence>
<dbReference type="PRINTS" id="PR00220">
    <property type="entry name" value="SYNAPTOPHYSN"/>
</dbReference>
<keyword evidence="4 9" id="KW-1133">Transmembrane helix</keyword>
<comment type="similarity">
    <text evidence="2">Belongs to the synaptophysin/synaptobrevin family.</text>
</comment>
<feature type="transmembrane region" description="Helical" evidence="9">
    <location>
        <begin position="93"/>
        <end position="115"/>
    </location>
</feature>
<evidence type="ECO:0000313" key="11">
    <source>
        <dbReference type="Proteomes" id="UP000085678"/>
    </source>
</evidence>
<gene>
    <name evidence="12" type="primary">LOC106177039</name>
</gene>
<dbReference type="STRING" id="7574.A0A1S3JYM6"/>
<dbReference type="InterPro" id="IPR001285">
    <property type="entry name" value="Synaptophysin/porin"/>
</dbReference>
<evidence type="ECO:0000313" key="12">
    <source>
        <dbReference type="RefSeq" id="XP_013415131.1"/>
    </source>
</evidence>
<dbReference type="InParanoid" id="A0A1S3JYM6"/>
<dbReference type="RefSeq" id="XP_013415131.1">
    <property type="nucleotide sequence ID" value="XM_013559677.1"/>
</dbReference>
<dbReference type="AlphaFoldDB" id="A0A1S3JYM6"/>
<proteinExistence type="inferred from homology"/>
<dbReference type="InterPro" id="IPR008253">
    <property type="entry name" value="Marvel"/>
</dbReference>
<dbReference type="GeneID" id="106177039"/>
<keyword evidence="11" id="KW-1185">Reference proteome</keyword>
<feature type="transmembrane region" description="Helical" evidence="9">
    <location>
        <begin position="186"/>
        <end position="208"/>
    </location>
</feature>
<feature type="region of interest" description="Disordered" evidence="8">
    <location>
        <begin position="458"/>
        <end position="491"/>
    </location>
</feature>
<dbReference type="OrthoDB" id="10006326at2759"/>
<dbReference type="Proteomes" id="UP000085678">
    <property type="component" value="Unplaced"/>
</dbReference>
<evidence type="ECO:0000256" key="2">
    <source>
        <dbReference type="ARBA" id="ARBA00006476"/>
    </source>
</evidence>
<evidence type="ECO:0000256" key="1">
    <source>
        <dbReference type="ARBA" id="ARBA00004141"/>
    </source>
</evidence>
<keyword evidence="6" id="KW-0325">Glycoprotein</keyword>
<feature type="transmembrane region" description="Helical" evidence="9">
    <location>
        <begin position="21"/>
        <end position="40"/>
    </location>
</feature>
<reference evidence="12" key="1">
    <citation type="submission" date="2025-08" db="UniProtKB">
        <authorList>
            <consortium name="RefSeq"/>
        </authorList>
    </citation>
    <scope>IDENTIFICATION</scope>
    <source>
        <tissue evidence="12">Gonads</tissue>
    </source>
</reference>
<organism evidence="11 12">
    <name type="scientific">Lingula anatina</name>
    <name type="common">Brachiopod</name>
    <name type="synonym">Lingula unguis</name>
    <dbReference type="NCBI Taxonomy" id="7574"/>
    <lineage>
        <taxon>Eukaryota</taxon>
        <taxon>Metazoa</taxon>
        <taxon>Spiralia</taxon>
        <taxon>Lophotrochozoa</taxon>
        <taxon>Brachiopoda</taxon>
        <taxon>Linguliformea</taxon>
        <taxon>Lingulata</taxon>
        <taxon>Lingulida</taxon>
        <taxon>Linguloidea</taxon>
        <taxon>Lingulidae</taxon>
        <taxon>Lingula</taxon>
    </lineage>
</organism>
<evidence type="ECO:0000256" key="6">
    <source>
        <dbReference type="ARBA" id="ARBA00023180"/>
    </source>
</evidence>
<dbReference type="KEGG" id="lak:106177039"/>
<feature type="domain" description="MARVEL" evidence="10">
    <location>
        <begin position="252"/>
        <end position="451"/>
    </location>
</feature>
<feature type="transmembrane region" description="Helical" evidence="9">
    <location>
        <begin position="127"/>
        <end position="149"/>
    </location>
</feature>
<comment type="subcellular location">
    <subcellularLocation>
        <location evidence="1">Membrane</location>
        <topology evidence="1">Multi-pass membrane protein</topology>
    </subcellularLocation>
</comment>
<dbReference type="PANTHER" id="PTHR10306">
    <property type="entry name" value="SYNAPTOPHYSIN"/>
    <property type="match status" value="1"/>
</dbReference>
<evidence type="ECO:0000259" key="10">
    <source>
        <dbReference type="PROSITE" id="PS51225"/>
    </source>
</evidence>
<sequence length="491" mass="54768">MDVGGIAAGADFDVLKYPKGFIKIIQFVLAIFAFATTTSVNTFSEWTVVCNGTATARVDKLKIAYPFVLDNQEFTTCGVKGMVYGNFSAPSQFYVFIGVMAFLYSLAIVITYVFFSAKFKENDVGPKVDFIVHIVFGLMWLIASAAWAAGLTGLKFYSDPNEFMKTHLCTAPSTCTRIREGDFASLNVSIIFGFLNLFVWLCNLWFLFKDTPWFHRDTPVPPPQGQPASTPVTPPPQEVPGSMYEEADKTQYYPFIWDTCWLNGYVLAIFAFATTTSVNTFSEWKVVCNGTATARVDKLKIAYPFVLDNQEFTTCGVKGMVYGNFSAPSQFYVFIGVMAFLYSLAIVITYVFFSAKFKENDVGPKVDFIVHIVFGLMWLIASAAWAAGLTGLKFYSDPTEFMGTHLCTAPLTKCTTIREGDFASLNVSIIFGFLNLFVWLCNLWFLFKDTPWFHRDAPVPPPQGQPASTPVTPPPQEVPGAMYEEADKTQY</sequence>
<dbReference type="Pfam" id="PF01284">
    <property type="entry name" value="MARVEL"/>
    <property type="match status" value="2"/>
</dbReference>
<dbReference type="GO" id="GO:0030672">
    <property type="term" value="C:synaptic vesicle membrane"/>
    <property type="evidence" value="ECO:0007669"/>
    <property type="project" value="TreeGrafter"/>
</dbReference>
<feature type="transmembrane region" description="Helical" evidence="9">
    <location>
        <begin position="252"/>
        <end position="273"/>
    </location>
</feature>
<accession>A0A1S3JYM6</accession>
<protein>
    <submittedName>
        <fullName evidence="12">Uncharacterized protein LOC106177039</fullName>
    </submittedName>
</protein>
<feature type="domain" description="MARVEL" evidence="10">
    <location>
        <begin position="14"/>
        <end position="212"/>
    </location>
</feature>
<name>A0A1S3JYM6_LINAN</name>
<feature type="transmembrane region" description="Helical" evidence="9">
    <location>
        <begin position="365"/>
        <end position="387"/>
    </location>
</feature>
<evidence type="ECO:0000256" key="7">
    <source>
        <dbReference type="PROSITE-ProRule" id="PRU00581"/>
    </source>
</evidence>
<feature type="region of interest" description="Disordered" evidence="8">
    <location>
        <begin position="219"/>
        <end position="238"/>
    </location>
</feature>
<keyword evidence="5 7" id="KW-0472">Membrane</keyword>
<evidence type="ECO:0000256" key="3">
    <source>
        <dbReference type="ARBA" id="ARBA00022692"/>
    </source>
</evidence>
<evidence type="ECO:0000256" key="8">
    <source>
        <dbReference type="SAM" id="MobiDB-lite"/>
    </source>
</evidence>
<keyword evidence="3 7" id="KW-0812">Transmembrane</keyword>
<evidence type="ECO:0000256" key="4">
    <source>
        <dbReference type="ARBA" id="ARBA00022989"/>
    </source>
</evidence>
<evidence type="ECO:0000256" key="5">
    <source>
        <dbReference type="ARBA" id="ARBA00023136"/>
    </source>
</evidence>
<dbReference type="PROSITE" id="PS51225">
    <property type="entry name" value="MARVEL"/>
    <property type="match status" value="2"/>
</dbReference>
<dbReference type="PANTHER" id="PTHR10306:SF17">
    <property type="entry name" value="MARVEL DOMAIN-CONTAINING PROTEIN"/>
    <property type="match status" value="1"/>
</dbReference>
<feature type="transmembrane region" description="Helical" evidence="9">
    <location>
        <begin position="331"/>
        <end position="353"/>
    </location>
</feature>
<feature type="transmembrane region" description="Helical" evidence="9">
    <location>
        <begin position="427"/>
        <end position="447"/>
    </location>
</feature>